<evidence type="ECO:0000313" key="9">
    <source>
        <dbReference type="Proteomes" id="UP000464452"/>
    </source>
</evidence>
<feature type="transmembrane region" description="Helical" evidence="7">
    <location>
        <begin position="103"/>
        <end position="124"/>
    </location>
</feature>
<dbReference type="SUPFAM" id="SSF103473">
    <property type="entry name" value="MFS general substrate transporter"/>
    <property type="match status" value="1"/>
</dbReference>
<sequence length="223" mass="25301">MDHVFIENKNFRYLMLGKLVSLIGSNLQIFALSLHVLKITGSATEFSKILIISLIPEIILTPFAGVIVDWLDRKKIIVYSDLLSGIIIAAYVLFFNAGLNNLISIYILSFIISIISALFQPAILTIIHSIVDDKDLEDTNSVNSGIMNVGELISPFIAGILMYRFGINFILYANAVSFILSAFSEMFIDIPPLERKEEHFSLNQYKEDFKEGFNFIYKRHEHN</sequence>
<feature type="transmembrane region" description="Helical" evidence="7">
    <location>
        <begin position="19"/>
        <end position="37"/>
    </location>
</feature>
<evidence type="ECO:0000313" key="8">
    <source>
        <dbReference type="EMBL" id="QIB27045.1"/>
    </source>
</evidence>
<dbReference type="RefSeq" id="WP_163234976.1">
    <property type="nucleotide sequence ID" value="NZ_CP048617.1"/>
</dbReference>
<comment type="subcellular location">
    <subcellularLocation>
        <location evidence="1">Cell membrane</location>
        <topology evidence="1">Multi-pass membrane protein</topology>
    </subcellularLocation>
</comment>
<reference evidence="8 9" key="1">
    <citation type="submission" date="2020-02" db="EMBL/GenBank/DDBJ databases">
        <title>Thermophilic hydrogen producing bacteria, Caloranaerobacter azorensis.</title>
        <authorList>
            <person name="Baek K."/>
        </authorList>
    </citation>
    <scope>NUCLEOTIDE SEQUENCE [LARGE SCALE GENOMIC DNA]</scope>
    <source>
        <strain evidence="8 9">T3-1</strain>
    </source>
</reference>
<evidence type="ECO:0000256" key="4">
    <source>
        <dbReference type="ARBA" id="ARBA00022692"/>
    </source>
</evidence>
<keyword evidence="5 7" id="KW-1133">Transmembrane helix</keyword>
<evidence type="ECO:0000256" key="3">
    <source>
        <dbReference type="ARBA" id="ARBA00022475"/>
    </source>
</evidence>
<dbReference type="GO" id="GO:0022857">
    <property type="term" value="F:transmembrane transporter activity"/>
    <property type="evidence" value="ECO:0007669"/>
    <property type="project" value="InterPro"/>
</dbReference>
<dbReference type="InterPro" id="IPR011701">
    <property type="entry name" value="MFS"/>
</dbReference>
<dbReference type="PANTHER" id="PTHR43266:SF9">
    <property type="entry name" value="PERMEASE, MAJOR FACILITATOR SUPERFAMILY-RELATED"/>
    <property type="match status" value="1"/>
</dbReference>
<dbReference type="KEGG" id="cazo:G3A45_06915"/>
<dbReference type="CDD" id="cd06173">
    <property type="entry name" value="MFS_MefA_like"/>
    <property type="match status" value="1"/>
</dbReference>
<dbReference type="Gene3D" id="1.20.1250.20">
    <property type="entry name" value="MFS general substrate transporter like domains"/>
    <property type="match status" value="1"/>
</dbReference>
<dbReference type="Proteomes" id="UP000464452">
    <property type="component" value="Chromosome"/>
</dbReference>
<dbReference type="EMBL" id="CP048617">
    <property type="protein sequence ID" value="QIB27045.1"/>
    <property type="molecule type" value="Genomic_DNA"/>
</dbReference>
<organism evidence="8 9">
    <name type="scientific">Caloranaerobacter azorensis</name>
    <dbReference type="NCBI Taxonomy" id="116090"/>
    <lineage>
        <taxon>Bacteria</taxon>
        <taxon>Bacillati</taxon>
        <taxon>Bacillota</taxon>
        <taxon>Tissierellia</taxon>
        <taxon>Tissierellales</taxon>
        <taxon>Thermohalobacteraceae</taxon>
        <taxon>Caloranaerobacter</taxon>
    </lineage>
</organism>
<dbReference type="Pfam" id="PF07690">
    <property type="entry name" value="MFS_1"/>
    <property type="match status" value="1"/>
</dbReference>
<dbReference type="PANTHER" id="PTHR43266">
    <property type="entry name" value="MACROLIDE-EFFLUX PROTEIN"/>
    <property type="match status" value="1"/>
</dbReference>
<feature type="transmembrane region" description="Helical" evidence="7">
    <location>
        <begin position="49"/>
        <end position="71"/>
    </location>
</feature>
<keyword evidence="6 7" id="KW-0472">Membrane</keyword>
<keyword evidence="2" id="KW-0813">Transport</keyword>
<feature type="transmembrane region" description="Helical" evidence="7">
    <location>
        <begin position="78"/>
        <end position="97"/>
    </location>
</feature>
<dbReference type="GO" id="GO:0005886">
    <property type="term" value="C:plasma membrane"/>
    <property type="evidence" value="ECO:0007669"/>
    <property type="project" value="UniProtKB-SubCell"/>
</dbReference>
<keyword evidence="3" id="KW-1003">Cell membrane</keyword>
<evidence type="ECO:0000256" key="7">
    <source>
        <dbReference type="SAM" id="Phobius"/>
    </source>
</evidence>
<proteinExistence type="predicted"/>
<gene>
    <name evidence="8" type="ORF">G3A45_06915</name>
</gene>
<evidence type="ECO:0000256" key="5">
    <source>
        <dbReference type="ARBA" id="ARBA00022989"/>
    </source>
</evidence>
<evidence type="ECO:0000256" key="1">
    <source>
        <dbReference type="ARBA" id="ARBA00004651"/>
    </source>
</evidence>
<name>A0A6P1YFT1_9FIRM</name>
<keyword evidence="4 7" id="KW-0812">Transmembrane</keyword>
<evidence type="ECO:0000256" key="6">
    <source>
        <dbReference type="ARBA" id="ARBA00023136"/>
    </source>
</evidence>
<protein>
    <submittedName>
        <fullName evidence="8">MFS transporter</fullName>
    </submittedName>
</protein>
<dbReference type="InterPro" id="IPR036259">
    <property type="entry name" value="MFS_trans_sf"/>
</dbReference>
<accession>A0A6P1YFT1</accession>
<evidence type="ECO:0000256" key="2">
    <source>
        <dbReference type="ARBA" id="ARBA00022448"/>
    </source>
</evidence>
<dbReference type="AlphaFoldDB" id="A0A6P1YFT1"/>